<feature type="transmembrane region" description="Helical" evidence="1">
    <location>
        <begin position="245"/>
        <end position="263"/>
    </location>
</feature>
<feature type="transmembrane region" description="Helical" evidence="1">
    <location>
        <begin position="211"/>
        <end position="230"/>
    </location>
</feature>
<feature type="transmembrane region" description="Helical" evidence="1">
    <location>
        <begin position="156"/>
        <end position="178"/>
    </location>
</feature>
<proteinExistence type="predicted"/>
<feature type="transmembrane region" description="Helical" evidence="1">
    <location>
        <begin position="89"/>
        <end position="109"/>
    </location>
</feature>
<keyword evidence="4" id="KW-1185">Reference proteome</keyword>
<feature type="domain" description="Putative zinc-finger" evidence="2">
    <location>
        <begin position="10"/>
        <end position="37"/>
    </location>
</feature>
<feature type="transmembrane region" description="Helical" evidence="1">
    <location>
        <begin position="115"/>
        <end position="135"/>
    </location>
</feature>
<keyword evidence="1" id="KW-1133">Transmembrane helix</keyword>
<feature type="transmembrane region" description="Helical" evidence="1">
    <location>
        <begin position="184"/>
        <end position="204"/>
    </location>
</feature>
<protein>
    <recommendedName>
        <fullName evidence="2">Putative zinc-finger domain-containing protein</fullName>
    </recommendedName>
</protein>
<gene>
    <name evidence="3" type="ORF">HNR10_005421</name>
</gene>
<name>A0A7Z0EUF9_9ACTN</name>
<dbReference type="InterPro" id="IPR027383">
    <property type="entry name" value="Znf_put"/>
</dbReference>
<comment type="caution">
    <text evidence="3">The sequence shown here is derived from an EMBL/GenBank/DDBJ whole genome shotgun (WGS) entry which is preliminary data.</text>
</comment>
<evidence type="ECO:0000259" key="2">
    <source>
        <dbReference type="Pfam" id="PF13490"/>
    </source>
</evidence>
<organism evidence="3 4">
    <name type="scientific">Nocardiopsis aegyptia</name>
    <dbReference type="NCBI Taxonomy" id="220378"/>
    <lineage>
        <taxon>Bacteria</taxon>
        <taxon>Bacillati</taxon>
        <taxon>Actinomycetota</taxon>
        <taxon>Actinomycetes</taxon>
        <taxon>Streptosporangiales</taxon>
        <taxon>Nocardiopsidaceae</taxon>
        <taxon>Nocardiopsis</taxon>
    </lineage>
</organism>
<dbReference type="Pfam" id="PF13490">
    <property type="entry name" value="zf-HC2"/>
    <property type="match status" value="1"/>
</dbReference>
<keyword evidence="1" id="KW-0812">Transmembrane</keyword>
<reference evidence="3 4" key="1">
    <citation type="submission" date="2020-07" db="EMBL/GenBank/DDBJ databases">
        <title>Sequencing the genomes of 1000 actinobacteria strains.</title>
        <authorList>
            <person name="Klenk H.-P."/>
        </authorList>
    </citation>
    <scope>NUCLEOTIDE SEQUENCE [LARGE SCALE GENOMIC DNA]</scope>
    <source>
        <strain evidence="3 4">DSM 44442</strain>
    </source>
</reference>
<dbReference type="Proteomes" id="UP000572051">
    <property type="component" value="Unassembled WGS sequence"/>
</dbReference>
<sequence>MSWHLTPAQVDEYVSSTVDDVTAMSVEAHLMHCPPCRSLVPADEAWLADSWADLRDIVDRPRVGLLERGLTAVGLRQTTAKLLTATPQLYRAWLVATVVVLGAALLIAYHLPRGSLLFAFTAPVVPLVGVAVAYGRGVDPAHTLTSVTPMAGQRLLFLRSCAVLFPALVMCTAAAVLMPSPTTLWNAGFWLLPSLTLVAGSLVLSRWMHMSAAGAAVGGLWVLAMVLFAVTDQVSVLELFAPVSQLWWAAALAALIAAIVLRVRPA</sequence>
<dbReference type="RefSeq" id="WP_179828370.1">
    <property type="nucleotide sequence ID" value="NZ_JACCFS010000001.1"/>
</dbReference>
<evidence type="ECO:0000256" key="1">
    <source>
        <dbReference type="SAM" id="Phobius"/>
    </source>
</evidence>
<dbReference type="AlphaFoldDB" id="A0A7Z0EUF9"/>
<evidence type="ECO:0000313" key="4">
    <source>
        <dbReference type="Proteomes" id="UP000572051"/>
    </source>
</evidence>
<keyword evidence="1" id="KW-0472">Membrane</keyword>
<accession>A0A7Z0EUF9</accession>
<dbReference type="EMBL" id="JACCFS010000001">
    <property type="protein sequence ID" value="NYJ37540.1"/>
    <property type="molecule type" value="Genomic_DNA"/>
</dbReference>
<evidence type="ECO:0000313" key="3">
    <source>
        <dbReference type="EMBL" id="NYJ37540.1"/>
    </source>
</evidence>